<keyword evidence="2" id="KW-1133">Transmembrane helix</keyword>
<keyword evidence="2" id="KW-0812">Transmembrane</keyword>
<sequence>MNKAFLRSGKLENYLPLGENGQAVYVSALQLRETLRLQKKNNIADCLAIPQPNETGERIDWYSPVDGEIISWTTASEEEKNNAYTRLKNNQDELRNFSENKQQSENKEQQLFGALLNKTIQFPDQDHVYIVGGQPVITFWGFVNVNKQSRTDPVACLKPLVSPAPVAPAVAPVVEAAPVIVTQKPWWRFILWLLPLLLLLLLAAFFLRGCFSVPIVPTANLDTPKVNLPNINVPAVEVPKPNISVDPMLVKPRQTKVVNTHSVNGTVVVPDLATNSQVADAVYTNLPNTPLVNPAVTPEGTNGNIPAISQDPNAPTTPLVDPTQSTADNTPANNQPAANVANNSATVNTPAPLNIPQEAVQNGSVQFLNGQWNVGAGVQDQKTGKPLSLQYNVNNGKGDVIMTRSDGVTCRGPISASMNSGGLNINNQAQANCSDGSSYRMPNITCRPGAKNIADCQGEYDKNQIFPISMKRESN</sequence>
<keyword evidence="2" id="KW-0472">Membrane</keyword>
<dbReference type="AlphaFoldDB" id="A0AB35L9A3"/>
<feature type="transmembrane region" description="Helical" evidence="2">
    <location>
        <begin position="189"/>
        <end position="207"/>
    </location>
</feature>
<dbReference type="InterPro" id="IPR047774">
    <property type="entry name" value="SrfA-like"/>
</dbReference>
<dbReference type="RefSeq" id="WP_136134723.1">
    <property type="nucleotide sequence ID" value="NZ_ABDWLN020000018.1"/>
</dbReference>
<reference evidence="3" key="2">
    <citation type="submission" date="2023-10" db="EMBL/GenBank/DDBJ databases">
        <title>Analysis of Resistance Genes of Carbapenem-resistant Providencia rettgeri.</title>
        <authorList>
            <person name="Liu M."/>
        </authorList>
    </citation>
    <scope>NUCLEOTIDE SEQUENCE</scope>
    <source>
        <strain evidence="3">QITACRE101</strain>
    </source>
</reference>
<feature type="compositionally biased region" description="Low complexity" evidence="1">
    <location>
        <begin position="327"/>
        <end position="343"/>
    </location>
</feature>
<evidence type="ECO:0000256" key="1">
    <source>
        <dbReference type="SAM" id="MobiDB-lite"/>
    </source>
</evidence>
<protein>
    <submittedName>
        <fullName evidence="3">SrfA family protein</fullName>
    </submittedName>
</protein>
<dbReference type="NCBIfam" id="NF040486">
    <property type="entry name" value="SrfA_fam"/>
    <property type="match status" value="1"/>
</dbReference>
<evidence type="ECO:0000256" key="2">
    <source>
        <dbReference type="SAM" id="Phobius"/>
    </source>
</evidence>
<evidence type="ECO:0000313" key="4">
    <source>
        <dbReference type="Proteomes" id="UP001162044"/>
    </source>
</evidence>
<comment type="caution">
    <text evidence="3">The sequence shown here is derived from an EMBL/GenBank/DDBJ whole genome shotgun (WGS) entry which is preliminary data.</text>
</comment>
<accession>A0AB35L9A3</accession>
<dbReference type="EMBL" id="JARVQW010000004">
    <property type="protein sequence ID" value="MDH2305648.1"/>
    <property type="molecule type" value="Genomic_DNA"/>
</dbReference>
<dbReference type="Proteomes" id="UP001162044">
    <property type="component" value="Unassembled WGS sequence"/>
</dbReference>
<feature type="compositionally biased region" description="Polar residues" evidence="1">
    <location>
        <begin position="310"/>
        <end position="326"/>
    </location>
</feature>
<evidence type="ECO:0000313" key="3">
    <source>
        <dbReference type="EMBL" id="MDH2305648.1"/>
    </source>
</evidence>
<feature type="region of interest" description="Disordered" evidence="1">
    <location>
        <begin position="308"/>
        <end position="343"/>
    </location>
</feature>
<organism evidence="3 4">
    <name type="scientific">Providencia rettgeri</name>
    <dbReference type="NCBI Taxonomy" id="587"/>
    <lineage>
        <taxon>Bacteria</taxon>
        <taxon>Pseudomonadati</taxon>
        <taxon>Pseudomonadota</taxon>
        <taxon>Gammaproteobacteria</taxon>
        <taxon>Enterobacterales</taxon>
        <taxon>Morganellaceae</taxon>
        <taxon>Providencia</taxon>
    </lineage>
</organism>
<gene>
    <name evidence="3" type="ORF">QDQ51_09515</name>
</gene>
<name>A0AB35L9A3_PRORE</name>
<proteinExistence type="predicted"/>
<reference evidence="3" key="1">
    <citation type="submission" date="2023-04" db="EMBL/GenBank/DDBJ databases">
        <authorList>
            <person name="Li W."/>
        </authorList>
    </citation>
    <scope>NUCLEOTIDE SEQUENCE</scope>
    <source>
        <strain evidence="3">QITACRE101</strain>
    </source>
</reference>